<sequence length="317" mass="33622">MAAFLADLTQRRGIDAAYIPPYRALTTAFLNHRAGRPLDQLGPEDVEAFVASRVALGEPDNRTKAARTAATAFVQFVHSGGLIPLTPAPTQPRPAEPPHAARPDQPALTTMRDDLRRVLSADAMIFAVTLMIPLLLMFLGPLFGIMGLIVHYAALAGAFFVILDHVAAGRPGLPHGLGDNLAQSFGRGFLITLVAVLPALLTAYYVGTWGLVLASAILGAMLVPAAALATYATQSGLAAIAPHLWVQIVRRIPHDYLKVAALYVGLVAGMGFWKATAPVWLGLFGLLIRGPVGCLFVFAMATSLGGVIHRNRTELGI</sequence>
<feature type="transmembrane region" description="Helical" evidence="2">
    <location>
        <begin position="212"/>
        <end position="234"/>
    </location>
</feature>
<evidence type="ECO:0000256" key="2">
    <source>
        <dbReference type="SAM" id="Phobius"/>
    </source>
</evidence>
<dbReference type="EMBL" id="JMCC02000021">
    <property type="protein sequence ID" value="KIG17676.1"/>
    <property type="molecule type" value="Genomic_DNA"/>
</dbReference>
<feature type="transmembrane region" description="Helical" evidence="2">
    <location>
        <begin position="118"/>
        <end position="139"/>
    </location>
</feature>
<keyword evidence="2" id="KW-0472">Membrane</keyword>
<organism evidence="3 4">
    <name type="scientific">Enhygromyxa salina</name>
    <dbReference type="NCBI Taxonomy" id="215803"/>
    <lineage>
        <taxon>Bacteria</taxon>
        <taxon>Pseudomonadati</taxon>
        <taxon>Myxococcota</taxon>
        <taxon>Polyangia</taxon>
        <taxon>Nannocystales</taxon>
        <taxon>Nannocystaceae</taxon>
        <taxon>Enhygromyxa</taxon>
    </lineage>
</organism>
<reference evidence="3 4" key="1">
    <citation type="submission" date="2014-12" db="EMBL/GenBank/DDBJ databases">
        <title>Genome assembly of Enhygromyxa salina DSM 15201.</title>
        <authorList>
            <person name="Sharma G."/>
            <person name="Subramanian S."/>
        </authorList>
    </citation>
    <scope>NUCLEOTIDE SEQUENCE [LARGE SCALE GENOMIC DNA]</scope>
    <source>
        <strain evidence="3 4">DSM 15201</strain>
    </source>
</reference>
<proteinExistence type="predicted"/>
<evidence type="ECO:0000313" key="4">
    <source>
        <dbReference type="Proteomes" id="UP000031599"/>
    </source>
</evidence>
<protein>
    <submittedName>
        <fullName evidence="3">Uncharacterized protein</fullName>
    </submittedName>
</protein>
<comment type="caution">
    <text evidence="3">The sequence shown here is derived from an EMBL/GenBank/DDBJ whole genome shotgun (WGS) entry which is preliminary data.</text>
</comment>
<feature type="transmembrane region" description="Helical" evidence="2">
    <location>
        <begin position="279"/>
        <end position="302"/>
    </location>
</feature>
<feature type="compositionally biased region" description="Pro residues" evidence="1">
    <location>
        <begin position="86"/>
        <end position="97"/>
    </location>
</feature>
<feature type="transmembrane region" description="Helical" evidence="2">
    <location>
        <begin position="188"/>
        <end position="206"/>
    </location>
</feature>
<keyword evidence="2" id="KW-1133">Transmembrane helix</keyword>
<feature type="region of interest" description="Disordered" evidence="1">
    <location>
        <begin position="85"/>
        <end position="107"/>
    </location>
</feature>
<evidence type="ECO:0000313" key="3">
    <source>
        <dbReference type="EMBL" id="KIG17676.1"/>
    </source>
</evidence>
<dbReference type="Proteomes" id="UP000031599">
    <property type="component" value="Unassembled WGS sequence"/>
</dbReference>
<name>A0A0C2D360_9BACT</name>
<evidence type="ECO:0000256" key="1">
    <source>
        <dbReference type="SAM" id="MobiDB-lite"/>
    </source>
</evidence>
<dbReference type="AlphaFoldDB" id="A0A0C2D360"/>
<accession>A0A0C2D360</accession>
<gene>
    <name evidence="3" type="ORF">DB30_02951</name>
</gene>
<feature type="transmembrane region" description="Helical" evidence="2">
    <location>
        <begin position="145"/>
        <end position="167"/>
    </location>
</feature>
<feature type="transmembrane region" description="Helical" evidence="2">
    <location>
        <begin position="255"/>
        <end position="273"/>
    </location>
</feature>
<keyword evidence="2" id="KW-0812">Transmembrane</keyword>